<gene>
    <name evidence="5" type="ORF">PG991_011673</name>
</gene>
<keyword evidence="6" id="KW-1185">Reference proteome</keyword>
<sequence length="363" mass="39772">MDPSMFSSQPADPGWEQPRFRDLHVHQIKFSHSGTDRDAASDGINPPEPPPLTDRAKALDAAAMELNTLCASNAPLADVKAFLKNRERAPEFPISTRGSDDLLLQPNALAWFNDTNAVQWACQNDHRDLVELLLEKGLEIKPRAVIHAVTKMKETKDCGTVQLLLDHGWDINKPFDEDSVPIMGMVVDDHELVQWCLARGAEANVASASGRTIMGRAASYASVDTLKLLFEKAGDLSSKGALVAAASLSHTEGSPGRLEVVRFVVDRGASLDAFYMDGRPESDHCCEWLALGGQNALHIAIWGGKRDMVELLIKLGADTNVPVCSMLKTDGQTLSPVELTKRYGHQVFNRKRRKCVPNSSDII</sequence>
<evidence type="ECO:0000256" key="1">
    <source>
        <dbReference type="ARBA" id="ARBA00022737"/>
    </source>
</evidence>
<dbReference type="PROSITE" id="PS50088">
    <property type="entry name" value="ANK_REPEAT"/>
    <property type="match status" value="1"/>
</dbReference>
<dbReference type="EMBL" id="JAQQWI010000016">
    <property type="protein sequence ID" value="KAK8009122.1"/>
    <property type="molecule type" value="Genomic_DNA"/>
</dbReference>
<feature type="repeat" description="ANK" evidence="3">
    <location>
        <begin position="292"/>
        <end position="321"/>
    </location>
</feature>
<dbReference type="PROSITE" id="PS50297">
    <property type="entry name" value="ANK_REP_REGION"/>
    <property type="match status" value="1"/>
</dbReference>
<comment type="caution">
    <text evidence="5">The sequence shown here is derived from an EMBL/GenBank/DDBJ whole genome shotgun (WGS) entry which is preliminary data.</text>
</comment>
<feature type="region of interest" description="Disordered" evidence="4">
    <location>
        <begin position="26"/>
        <end position="52"/>
    </location>
</feature>
<organism evidence="5 6">
    <name type="scientific">Apiospora marii</name>
    <dbReference type="NCBI Taxonomy" id="335849"/>
    <lineage>
        <taxon>Eukaryota</taxon>
        <taxon>Fungi</taxon>
        <taxon>Dikarya</taxon>
        <taxon>Ascomycota</taxon>
        <taxon>Pezizomycotina</taxon>
        <taxon>Sordariomycetes</taxon>
        <taxon>Xylariomycetidae</taxon>
        <taxon>Amphisphaeriales</taxon>
        <taxon>Apiosporaceae</taxon>
        <taxon>Apiospora</taxon>
    </lineage>
</organism>
<accession>A0ABR1RG19</accession>
<dbReference type="Pfam" id="PF00023">
    <property type="entry name" value="Ank"/>
    <property type="match status" value="1"/>
</dbReference>
<reference evidence="5 6" key="1">
    <citation type="submission" date="2023-01" db="EMBL/GenBank/DDBJ databases">
        <title>Analysis of 21 Apiospora genomes using comparative genomics revels a genus with tremendous synthesis potential of carbohydrate active enzymes and secondary metabolites.</title>
        <authorList>
            <person name="Sorensen T."/>
        </authorList>
    </citation>
    <scope>NUCLEOTIDE SEQUENCE [LARGE SCALE GENOMIC DNA]</scope>
    <source>
        <strain evidence="5 6">CBS 20057</strain>
    </source>
</reference>
<evidence type="ECO:0000256" key="4">
    <source>
        <dbReference type="SAM" id="MobiDB-lite"/>
    </source>
</evidence>
<evidence type="ECO:0000256" key="3">
    <source>
        <dbReference type="PROSITE-ProRule" id="PRU00023"/>
    </source>
</evidence>
<proteinExistence type="predicted"/>
<dbReference type="Gene3D" id="1.25.40.20">
    <property type="entry name" value="Ankyrin repeat-containing domain"/>
    <property type="match status" value="1"/>
</dbReference>
<keyword evidence="1" id="KW-0677">Repeat</keyword>
<protein>
    <submittedName>
        <fullName evidence="5">Ankyrin repeat-containing domain protein</fullName>
    </submittedName>
</protein>
<feature type="compositionally biased region" description="Polar residues" evidence="4">
    <location>
        <begin position="1"/>
        <end position="10"/>
    </location>
</feature>
<dbReference type="SMART" id="SM00248">
    <property type="entry name" value="ANK"/>
    <property type="match status" value="4"/>
</dbReference>
<keyword evidence="2 3" id="KW-0040">ANK repeat</keyword>
<evidence type="ECO:0000313" key="5">
    <source>
        <dbReference type="EMBL" id="KAK8009122.1"/>
    </source>
</evidence>
<dbReference type="InterPro" id="IPR036770">
    <property type="entry name" value="Ankyrin_rpt-contain_sf"/>
</dbReference>
<feature type="region of interest" description="Disordered" evidence="4">
    <location>
        <begin position="1"/>
        <end position="20"/>
    </location>
</feature>
<dbReference type="PANTHER" id="PTHR24189">
    <property type="entry name" value="MYOTROPHIN"/>
    <property type="match status" value="1"/>
</dbReference>
<dbReference type="InterPro" id="IPR050745">
    <property type="entry name" value="Multifunctional_regulatory"/>
</dbReference>
<name>A0ABR1RG19_9PEZI</name>
<dbReference type="SUPFAM" id="SSF48403">
    <property type="entry name" value="Ankyrin repeat"/>
    <property type="match status" value="1"/>
</dbReference>
<evidence type="ECO:0000256" key="2">
    <source>
        <dbReference type="ARBA" id="ARBA00023043"/>
    </source>
</evidence>
<dbReference type="Proteomes" id="UP001396898">
    <property type="component" value="Unassembled WGS sequence"/>
</dbReference>
<dbReference type="InterPro" id="IPR002110">
    <property type="entry name" value="Ankyrin_rpt"/>
</dbReference>
<evidence type="ECO:0000313" key="6">
    <source>
        <dbReference type="Proteomes" id="UP001396898"/>
    </source>
</evidence>